<gene>
    <name evidence="2" type="ORF">K444DRAFT_359424</name>
</gene>
<dbReference type="GeneID" id="36580245"/>
<protein>
    <submittedName>
        <fullName evidence="2">Uncharacterized protein</fullName>
    </submittedName>
</protein>
<dbReference type="OrthoDB" id="5422777at2759"/>
<proteinExistence type="predicted"/>
<dbReference type="RefSeq" id="XP_024738858.1">
    <property type="nucleotide sequence ID" value="XM_024872164.1"/>
</dbReference>
<dbReference type="EMBL" id="KZ613785">
    <property type="protein sequence ID" value="PMD61954.1"/>
    <property type="molecule type" value="Genomic_DNA"/>
</dbReference>
<organism evidence="2 3">
    <name type="scientific">Hyaloscypha bicolor E</name>
    <dbReference type="NCBI Taxonomy" id="1095630"/>
    <lineage>
        <taxon>Eukaryota</taxon>
        <taxon>Fungi</taxon>
        <taxon>Dikarya</taxon>
        <taxon>Ascomycota</taxon>
        <taxon>Pezizomycotina</taxon>
        <taxon>Leotiomycetes</taxon>
        <taxon>Helotiales</taxon>
        <taxon>Hyaloscyphaceae</taxon>
        <taxon>Hyaloscypha</taxon>
        <taxon>Hyaloscypha bicolor</taxon>
    </lineage>
</organism>
<evidence type="ECO:0000313" key="3">
    <source>
        <dbReference type="Proteomes" id="UP000235371"/>
    </source>
</evidence>
<dbReference type="Proteomes" id="UP000235371">
    <property type="component" value="Unassembled WGS sequence"/>
</dbReference>
<keyword evidence="3" id="KW-1185">Reference proteome</keyword>
<reference evidence="2 3" key="1">
    <citation type="submission" date="2016-04" db="EMBL/GenBank/DDBJ databases">
        <title>A degradative enzymes factory behind the ericoid mycorrhizal symbiosis.</title>
        <authorList>
            <consortium name="DOE Joint Genome Institute"/>
            <person name="Martino E."/>
            <person name="Morin E."/>
            <person name="Grelet G."/>
            <person name="Kuo A."/>
            <person name="Kohler A."/>
            <person name="Daghino S."/>
            <person name="Barry K."/>
            <person name="Choi C."/>
            <person name="Cichocki N."/>
            <person name="Clum A."/>
            <person name="Copeland A."/>
            <person name="Hainaut M."/>
            <person name="Haridas S."/>
            <person name="Labutti K."/>
            <person name="Lindquist E."/>
            <person name="Lipzen A."/>
            <person name="Khouja H.-R."/>
            <person name="Murat C."/>
            <person name="Ohm R."/>
            <person name="Olson A."/>
            <person name="Spatafora J."/>
            <person name="Veneault-Fourrey C."/>
            <person name="Henrissat B."/>
            <person name="Grigoriev I."/>
            <person name="Martin F."/>
            <person name="Perotto S."/>
        </authorList>
    </citation>
    <scope>NUCLEOTIDE SEQUENCE [LARGE SCALE GENOMIC DNA]</scope>
    <source>
        <strain evidence="2 3">E</strain>
    </source>
</reference>
<feature type="non-terminal residue" evidence="2">
    <location>
        <position position="1"/>
    </location>
</feature>
<evidence type="ECO:0000313" key="2">
    <source>
        <dbReference type="EMBL" id="PMD61954.1"/>
    </source>
</evidence>
<dbReference type="AlphaFoldDB" id="A0A2J6TG10"/>
<sequence>RNITYFFDCQRDSVVDSDATKARKQLTRERCERICTLSPDGLITWAVAFMPTMWTANLMSKDTFDYVFEHIEPDSSPVWPPDIYHILSGLGAEEPLQGSHKYHRFLKAAEDEKKNSQSSNQPRKRRCVVDGPTPEGEPSSAVQTSDLATRPPAAQYTSGRVQLPGLRQMALVPSSLNHDQTQDREELTTGSGYDGTFDVNRQRHPPLHLYKENREMKDMYTNALASNISKMPEPFRTAIQNSRLWKWERSQNMERTGCWPILFPKDHTQDVSFTIWCSHNDGYYLTDFFGTQFEISS</sequence>
<accession>A0A2J6TG10</accession>
<name>A0A2J6TG10_9HELO</name>
<feature type="region of interest" description="Disordered" evidence="1">
    <location>
        <begin position="175"/>
        <end position="201"/>
    </location>
</feature>
<feature type="region of interest" description="Disordered" evidence="1">
    <location>
        <begin position="109"/>
        <end position="155"/>
    </location>
</feature>
<dbReference type="InParanoid" id="A0A2J6TG10"/>
<evidence type="ECO:0000256" key="1">
    <source>
        <dbReference type="SAM" id="MobiDB-lite"/>
    </source>
</evidence>